<gene>
    <name evidence="1" type="ORF">BXYJ_LOCUS1338</name>
</gene>
<evidence type="ECO:0000313" key="3">
    <source>
        <dbReference type="Proteomes" id="UP000659654"/>
    </source>
</evidence>
<dbReference type="Proteomes" id="UP000582659">
    <property type="component" value="Unassembled WGS sequence"/>
</dbReference>
<evidence type="ECO:0000313" key="1">
    <source>
        <dbReference type="EMBL" id="CAD5209229.1"/>
    </source>
</evidence>
<proteinExistence type="predicted"/>
<dbReference type="Proteomes" id="UP000095284">
    <property type="component" value="Unplaced"/>
</dbReference>
<dbReference type="WBParaSite" id="BXY_0995900.1">
    <property type="protein sequence ID" value="BXY_0995900.1"/>
    <property type="gene ID" value="BXY_0995900"/>
</dbReference>
<reference evidence="4" key="1">
    <citation type="submission" date="2016-11" db="UniProtKB">
        <authorList>
            <consortium name="WormBaseParasite"/>
        </authorList>
    </citation>
    <scope>IDENTIFICATION</scope>
</reference>
<dbReference type="OrthoDB" id="428342at2759"/>
<accession>A0A1I7SAB2</accession>
<dbReference type="GO" id="GO:0005794">
    <property type="term" value="C:Golgi apparatus"/>
    <property type="evidence" value="ECO:0007669"/>
    <property type="project" value="TreeGrafter"/>
</dbReference>
<dbReference type="EMBL" id="CAJFDI010000001">
    <property type="protein sequence ID" value="CAD5209229.1"/>
    <property type="molecule type" value="Genomic_DNA"/>
</dbReference>
<protein>
    <submittedName>
        <fullName evidence="1">(pine wood nematode) hypothetical protein</fullName>
    </submittedName>
</protein>
<dbReference type="Proteomes" id="UP000659654">
    <property type="component" value="Unassembled WGS sequence"/>
</dbReference>
<sequence length="388" mass="44731">MENWSDVWYLYAYPPSDRLNHALVDGSIDRVFTTPVLRHEQLLTESVSESTSLLKNQEAEDLHITEDKDGLKCLIKAGRMRRAFNLTTQLLVKMGHVPNAPIRRAACSVESLEIWNCRFQLLIALEMQDVLKEEAAAFNELDAPDLYFEFRSQFRRLDYRGSVIPFQFRLIHAEIPRFSAQYEHSLSRLANLENDARQVFESMNNDAHKAVWKRRLEAVRLTQARVVYHMKDHISSITIYEELLEKTEDVDKKKLIMDQLLRITMALGHFKFLESLINSKIGDQVHKRTMWAVFGANYQKALDLLNQSSADSTETCNNKAICYLYTGRVKEAVEILLAHRRAPVPLMKNLYTIGDLASTNSADIRSQHFSKHCASLADLYDPAQLRVL</sequence>
<evidence type="ECO:0000313" key="4">
    <source>
        <dbReference type="WBParaSite" id="BXY_0995900.1"/>
    </source>
</evidence>
<keyword evidence="3" id="KW-1185">Reference proteome</keyword>
<reference evidence="1" key="2">
    <citation type="submission" date="2020-09" db="EMBL/GenBank/DDBJ databases">
        <authorList>
            <person name="Kikuchi T."/>
        </authorList>
    </citation>
    <scope>NUCLEOTIDE SEQUENCE</scope>
    <source>
        <strain evidence="1">Ka4C1</strain>
    </source>
</reference>
<dbReference type="eggNOG" id="KOG2796">
    <property type="taxonomic scope" value="Eukaryota"/>
</dbReference>
<dbReference type="PANTHER" id="PTHR21581">
    <property type="entry name" value="D-ALANYL-D-ALANINE CARBOXYPEPTIDASE"/>
    <property type="match status" value="1"/>
</dbReference>
<dbReference type="GO" id="GO:0030008">
    <property type="term" value="C:TRAPP complex"/>
    <property type="evidence" value="ECO:0007669"/>
    <property type="project" value="TreeGrafter"/>
</dbReference>
<organism evidence="2 4">
    <name type="scientific">Bursaphelenchus xylophilus</name>
    <name type="common">Pinewood nematode worm</name>
    <name type="synonym">Aphelenchoides xylophilus</name>
    <dbReference type="NCBI Taxonomy" id="6326"/>
    <lineage>
        <taxon>Eukaryota</taxon>
        <taxon>Metazoa</taxon>
        <taxon>Ecdysozoa</taxon>
        <taxon>Nematoda</taxon>
        <taxon>Chromadorea</taxon>
        <taxon>Rhabditida</taxon>
        <taxon>Tylenchina</taxon>
        <taxon>Tylenchomorpha</taxon>
        <taxon>Aphelenchoidea</taxon>
        <taxon>Aphelenchoididae</taxon>
        <taxon>Bursaphelenchus</taxon>
    </lineage>
</organism>
<name>A0A1I7SAB2_BURXY</name>
<dbReference type="EMBL" id="CAJFCV020000001">
    <property type="protein sequence ID" value="CAG9084113.1"/>
    <property type="molecule type" value="Genomic_DNA"/>
</dbReference>
<dbReference type="AlphaFoldDB" id="A0A1I7SAB2"/>
<dbReference type="PANTHER" id="PTHR21581:SF6">
    <property type="entry name" value="TRAFFICKING PROTEIN PARTICLE COMPLEX SUBUNIT 12"/>
    <property type="match status" value="1"/>
</dbReference>
<evidence type="ECO:0000313" key="2">
    <source>
        <dbReference type="Proteomes" id="UP000095284"/>
    </source>
</evidence>